<evidence type="ECO:0000313" key="1">
    <source>
        <dbReference type="EMBL" id="UQS81560.1"/>
    </source>
</evidence>
<proteinExistence type="predicted"/>
<sequence>MRAHLVDEISLVLAPHINGNTNEKAVFDTLETFIDDIFAFDNAQMAAFQQSS</sequence>
<evidence type="ECO:0000313" key="2">
    <source>
        <dbReference type="Proteomes" id="UP000831495"/>
    </source>
</evidence>
<gene>
    <name evidence="1" type="ORF">MOO45_04870</name>
</gene>
<keyword evidence="2" id="KW-1185">Reference proteome</keyword>
<reference evidence="1" key="1">
    <citation type="journal article" date="2022" name="Int. J. Syst. Evol. Microbiol.">
        <title>Apilactobacillus apisilvae sp. nov., Nicolia spurrieriana gen. nov. sp. nov., Bombilactobacillus folatiphilus sp. nov. and Bombilactobacillus thymidiniphilus sp. nov., four new lactic acid bacterial isolates from stingless bees Tetragonula carbonaria and Austroplebeia australis.</title>
        <authorList>
            <person name="Oliphant S.A."/>
            <person name="Watson-Haigh N.S."/>
            <person name="Sumby K.M."/>
            <person name="Gardner J."/>
            <person name="Groom S."/>
            <person name="Jiranek V."/>
        </authorList>
    </citation>
    <scope>NUCLEOTIDE SEQUENCE</scope>
    <source>
        <strain evidence="1">SG4_D2</strain>
    </source>
</reference>
<accession>A0ABY4P783</accession>
<dbReference type="Proteomes" id="UP000831495">
    <property type="component" value="Chromosome"/>
</dbReference>
<name>A0ABY4P783_9LACO</name>
<dbReference type="RefSeq" id="WP_249513830.1">
    <property type="nucleotide sequence ID" value="NZ_CP093366.1"/>
</dbReference>
<protein>
    <submittedName>
        <fullName evidence="1">Uncharacterized protein</fullName>
    </submittedName>
</protein>
<organism evidence="1 2">
    <name type="scientific">Bombilactobacillus folatiphilus</name>
    <dbReference type="NCBI Taxonomy" id="2923362"/>
    <lineage>
        <taxon>Bacteria</taxon>
        <taxon>Bacillati</taxon>
        <taxon>Bacillota</taxon>
        <taxon>Bacilli</taxon>
        <taxon>Lactobacillales</taxon>
        <taxon>Lactobacillaceae</taxon>
        <taxon>Bombilactobacillus</taxon>
    </lineage>
</organism>
<dbReference type="EMBL" id="CP093366">
    <property type="protein sequence ID" value="UQS81560.1"/>
    <property type="molecule type" value="Genomic_DNA"/>
</dbReference>